<comment type="caution">
    <text evidence="7">The sequence shown here is derived from an EMBL/GenBank/DDBJ whole genome shotgun (WGS) entry which is preliminary data.</text>
</comment>
<evidence type="ECO:0000256" key="4">
    <source>
        <dbReference type="ARBA" id="ARBA00022801"/>
    </source>
</evidence>
<evidence type="ECO:0000256" key="2">
    <source>
        <dbReference type="ARBA" id="ARBA00005336"/>
    </source>
</evidence>
<keyword evidence="5" id="KW-0326">Glycosidase</keyword>
<feature type="domain" description="Glycoside hydrolase family 3 N-terminal" evidence="6">
    <location>
        <begin position="2"/>
        <end position="76"/>
    </location>
</feature>
<dbReference type="EMBL" id="WOCD01000002">
    <property type="protein sequence ID" value="MUH71804.1"/>
    <property type="molecule type" value="Genomic_DNA"/>
</dbReference>
<dbReference type="EC" id="3.2.1.52" evidence="3"/>
<dbReference type="InterPro" id="IPR050226">
    <property type="entry name" value="NagZ_Beta-hexosaminidase"/>
</dbReference>
<gene>
    <name evidence="7" type="ORF">GNP35_04505</name>
</gene>
<dbReference type="GO" id="GO:0005975">
    <property type="term" value="P:carbohydrate metabolic process"/>
    <property type="evidence" value="ECO:0007669"/>
    <property type="project" value="InterPro"/>
</dbReference>
<reference evidence="7 8" key="1">
    <citation type="submission" date="2019-11" db="EMBL/GenBank/DDBJ databases">
        <title>P. haliotis isolates from Z. marina roots.</title>
        <authorList>
            <person name="Cohen M."/>
            <person name="Jospin G."/>
            <person name="Eisen J.A."/>
            <person name="Coil D.A."/>
        </authorList>
    </citation>
    <scope>NUCLEOTIDE SEQUENCE [LARGE SCALE GENOMIC DNA]</scope>
    <source>
        <strain evidence="7 8">UCD-MCMsp1aY</strain>
    </source>
</reference>
<dbReference type="PANTHER" id="PTHR30480:SF13">
    <property type="entry name" value="BETA-HEXOSAMINIDASE"/>
    <property type="match status" value="1"/>
</dbReference>
<name>A0A6N8F6N3_9GAMM</name>
<dbReference type="InterPro" id="IPR001764">
    <property type="entry name" value="Glyco_hydro_3_N"/>
</dbReference>
<evidence type="ECO:0000259" key="6">
    <source>
        <dbReference type="Pfam" id="PF00933"/>
    </source>
</evidence>
<accession>A0A6N8F6N3</accession>
<organism evidence="7 8">
    <name type="scientific">Psychrosphaera haliotis</name>
    <dbReference type="NCBI Taxonomy" id="555083"/>
    <lineage>
        <taxon>Bacteria</taxon>
        <taxon>Pseudomonadati</taxon>
        <taxon>Pseudomonadota</taxon>
        <taxon>Gammaproteobacteria</taxon>
        <taxon>Alteromonadales</taxon>
        <taxon>Pseudoalteromonadaceae</taxon>
        <taxon>Psychrosphaera</taxon>
    </lineage>
</organism>
<dbReference type="InterPro" id="IPR017853">
    <property type="entry name" value="GH"/>
</dbReference>
<keyword evidence="4" id="KW-0378">Hydrolase</keyword>
<sequence>MDLERGSDVIGDRSFHTDKEVALTYASYFIEGLKQANFPSIGKHFPGHGSTKEDSHFHSPIDKRNFADIIENDGSVLKSS</sequence>
<proteinExistence type="inferred from homology"/>
<evidence type="ECO:0000313" key="7">
    <source>
        <dbReference type="EMBL" id="MUH71804.1"/>
    </source>
</evidence>
<dbReference type="Proteomes" id="UP000439994">
    <property type="component" value="Unassembled WGS sequence"/>
</dbReference>
<keyword evidence="8" id="KW-1185">Reference proteome</keyword>
<comment type="similarity">
    <text evidence="2">Belongs to the glycosyl hydrolase 3 family.</text>
</comment>
<dbReference type="Gene3D" id="3.20.20.300">
    <property type="entry name" value="Glycoside hydrolase, family 3, N-terminal domain"/>
    <property type="match status" value="1"/>
</dbReference>
<dbReference type="PANTHER" id="PTHR30480">
    <property type="entry name" value="BETA-HEXOSAMINIDASE-RELATED"/>
    <property type="match status" value="1"/>
</dbReference>
<dbReference type="GO" id="GO:0009254">
    <property type="term" value="P:peptidoglycan turnover"/>
    <property type="evidence" value="ECO:0007669"/>
    <property type="project" value="TreeGrafter"/>
</dbReference>
<dbReference type="InterPro" id="IPR036962">
    <property type="entry name" value="Glyco_hydro_3_N_sf"/>
</dbReference>
<dbReference type="GO" id="GO:0004563">
    <property type="term" value="F:beta-N-acetylhexosaminidase activity"/>
    <property type="evidence" value="ECO:0007669"/>
    <property type="project" value="UniProtKB-EC"/>
</dbReference>
<evidence type="ECO:0000256" key="3">
    <source>
        <dbReference type="ARBA" id="ARBA00012663"/>
    </source>
</evidence>
<evidence type="ECO:0000313" key="8">
    <source>
        <dbReference type="Proteomes" id="UP000439994"/>
    </source>
</evidence>
<protein>
    <recommendedName>
        <fullName evidence="3">beta-N-acetylhexosaminidase</fullName>
        <ecNumber evidence="3">3.2.1.52</ecNumber>
    </recommendedName>
</protein>
<dbReference type="AlphaFoldDB" id="A0A6N8F6N3"/>
<evidence type="ECO:0000256" key="5">
    <source>
        <dbReference type="ARBA" id="ARBA00023295"/>
    </source>
</evidence>
<evidence type="ECO:0000256" key="1">
    <source>
        <dbReference type="ARBA" id="ARBA00001231"/>
    </source>
</evidence>
<dbReference type="SUPFAM" id="SSF51445">
    <property type="entry name" value="(Trans)glycosidases"/>
    <property type="match status" value="1"/>
</dbReference>
<dbReference type="Pfam" id="PF00933">
    <property type="entry name" value="Glyco_hydro_3"/>
    <property type="match status" value="1"/>
</dbReference>
<comment type="catalytic activity">
    <reaction evidence="1">
        <text>Hydrolysis of terminal non-reducing N-acetyl-D-hexosamine residues in N-acetyl-beta-D-hexosaminides.</text>
        <dbReference type="EC" id="3.2.1.52"/>
    </reaction>
</comment>